<dbReference type="Proteomes" id="UP000035017">
    <property type="component" value="Unassembled WGS sequence"/>
</dbReference>
<dbReference type="PANTHER" id="PTHR42756">
    <property type="entry name" value="TRANSCRIPTIONAL REGULATOR, MARR"/>
    <property type="match status" value="1"/>
</dbReference>
<feature type="domain" description="HTH marR-type" evidence="4">
    <location>
        <begin position="1"/>
        <end position="149"/>
    </location>
</feature>
<keyword evidence="1" id="KW-0805">Transcription regulation</keyword>
<keyword evidence="3" id="KW-0804">Transcription</keyword>
<dbReference type="AlphaFoldDB" id="A0A0D0L326"/>
<name>A0A0D0L326_AGRTU</name>
<sequence length="150" mass="17136">METLVRTPETVNFGRLNTAPGFLLRLAQLRVYEQFFSQVGEHGLKPGEFSVLWVIRNNPGIRQSILGQSLMIKRAHMTKLIRALEDQALLYRNIPDEDRRAVELTLTAKGQEEADIASEWFFAYEEGVGGTLTQAERDQLLFLLRKFIGI</sequence>
<dbReference type="SUPFAM" id="SSF46785">
    <property type="entry name" value="Winged helix' DNA-binding domain"/>
    <property type="match status" value="1"/>
</dbReference>
<dbReference type="InterPro" id="IPR000835">
    <property type="entry name" value="HTH_MarR-typ"/>
</dbReference>
<evidence type="ECO:0000256" key="3">
    <source>
        <dbReference type="ARBA" id="ARBA00023163"/>
    </source>
</evidence>
<dbReference type="GO" id="GO:0003700">
    <property type="term" value="F:DNA-binding transcription factor activity"/>
    <property type="evidence" value="ECO:0007669"/>
    <property type="project" value="InterPro"/>
</dbReference>
<dbReference type="EMBL" id="JXQV01000005">
    <property type="protein sequence ID" value="KIQ04098.1"/>
    <property type="molecule type" value="Genomic_DNA"/>
</dbReference>
<dbReference type="OrthoDB" id="7269152at2"/>
<evidence type="ECO:0000259" key="4">
    <source>
        <dbReference type="PROSITE" id="PS50995"/>
    </source>
</evidence>
<dbReference type="GO" id="GO:0003677">
    <property type="term" value="F:DNA binding"/>
    <property type="evidence" value="ECO:0007669"/>
    <property type="project" value="UniProtKB-KW"/>
</dbReference>
<dbReference type="PRINTS" id="PR00598">
    <property type="entry name" value="HTHMARR"/>
</dbReference>
<dbReference type="Gene3D" id="1.10.10.10">
    <property type="entry name" value="Winged helix-like DNA-binding domain superfamily/Winged helix DNA-binding domain"/>
    <property type="match status" value="1"/>
</dbReference>
<evidence type="ECO:0000313" key="6">
    <source>
        <dbReference type="Proteomes" id="UP000035017"/>
    </source>
</evidence>
<evidence type="ECO:0000313" key="5">
    <source>
        <dbReference type="EMBL" id="KIQ04098.1"/>
    </source>
</evidence>
<reference evidence="5 6" key="1">
    <citation type="submission" date="2014-12" db="EMBL/GenBank/DDBJ databases">
        <title>16Stimator: statistical estimation of ribosomal gene copy numbers from draft genome assemblies.</title>
        <authorList>
            <person name="Perisin M.A."/>
            <person name="Vetter M."/>
            <person name="Gilbert J.A."/>
            <person name="Bergelson J."/>
        </authorList>
    </citation>
    <scope>NUCLEOTIDE SEQUENCE [LARGE SCALE GENOMIC DNA]</scope>
    <source>
        <strain evidence="5 6">MEJ076</strain>
    </source>
</reference>
<organism evidence="5 6">
    <name type="scientific">Agrobacterium tumefaciens</name>
    <dbReference type="NCBI Taxonomy" id="358"/>
    <lineage>
        <taxon>Bacteria</taxon>
        <taxon>Pseudomonadati</taxon>
        <taxon>Pseudomonadota</taxon>
        <taxon>Alphaproteobacteria</taxon>
        <taxon>Hyphomicrobiales</taxon>
        <taxon>Rhizobiaceae</taxon>
        <taxon>Rhizobium/Agrobacterium group</taxon>
        <taxon>Agrobacterium</taxon>
        <taxon>Agrobacterium tumefaciens complex</taxon>
    </lineage>
</organism>
<gene>
    <name evidence="5" type="ORF">RU07_05445</name>
</gene>
<dbReference type="PANTHER" id="PTHR42756:SF1">
    <property type="entry name" value="TRANSCRIPTIONAL REPRESSOR OF EMRAB OPERON"/>
    <property type="match status" value="1"/>
</dbReference>
<dbReference type="InterPro" id="IPR036388">
    <property type="entry name" value="WH-like_DNA-bd_sf"/>
</dbReference>
<dbReference type="InterPro" id="IPR036390">
    <property type="entry name" value="WH_DNA-bd_sf"/>
</dbReference>
<evidence type="ECO:0000256" key="1">
    <source>
        <dbReference type="ARBA" id="ARBA00023015"/>
    </source>
</evidence>
<comment type="caution">
    <text evidence="5">The sequence shown here is derived from an EMBL/GenBank/DDBJ whole genome shotgun (WGS) entry which is preliminary data.</text>
</comment>
<evidence type="ECO:0000256" key="2">
    <source>
        <dbReference type="ARBA" id="ARBA00023125"/>
    </source>
</evidence>
<dbReference type="Pfam" id="PF01047">
    <property type="entry name" value="MarR"/>
    <property type="match status" value="1"/>
</dbReference>
<protein>
    <submittedName>
        <fullName evidence="5">MarR family transcriptional regulator</fullName>
    </submittedName>
</protein>
<dbReference type="PROSITE" id="PS50995">
    <property type="entry name" value="HTH_MARR_2"/>
    <property type="match status" value="1"/>
</dbReference>
<dbReference type="SMART" id="SM00347">
    <property type="entry name" value="HTH_MARR"/>
    <property type="match status" value="1"/>
</dbReference>
<accession>A0A0D0L326</accession>
<keyword evidence="2" id="KW-0238">DNA-binding</keyword>
<proteinExistence type="predicted"/>